<name>A0ABY4VDC9_9GAMM</name>
<evidence type="ECO:0000256" key="6">
    <source>
        <dbReference type="RuleBase" id="RU003567"/>
    </source>
</evidence>
<dbReference type="GO" id="GO:0006508">
    <property type="term" value="P:proteolysis"/>
    <property type="evidence" value="ECO:0007669"/>
    <property type="project" value="UniProtKB-KW"/>
</dbReference>
<dbReference type="NCBIfam" id="NF045542">
    <property type="entry name" value="Clp_rel_HeadMat"/>
    <property type="match status" value="1"/>
</dbReference>
<dbReference type="GO" id="GO:0008233">
    <property type="term" value="F:peptidase activity"/>
    <property type="evidence" value="ECO:0007669"/>
    <property type="project" value="UniProtKB-KW"/>
</dbReference>
<evidence type="ECO:0000313" key="7">
    <source>
        <dbReference type="EMBL" id="USD19974.1"/>
    </source>
</evidence>
<dbReference type="PANTHER" id="PTHR10381:SF70">
    <property type="entry name" value="ATP-DEPENDENT CLP PROTEASE PROTEOLYTIC SUBUNIT"/>
    <property type="match status" value="1"/>
</dbReference>
<dbReference type="CDD" id="cd07016">
    <property type="entry name" value="S14_ClpP_1"/>
    <property type="match status" value="1"/>
</dbReference>
<comment type="similarity">
    <text evidence="1 6">Belongs to the peptidase S14 family.</text>
</comment>
<evidence type="ECO:0000256" key="3">
    <source>
        <dbReference type="ARBA" id="ARBA00022670"/>
    </source>
</evidence>
<gene>
    <name evidence="7" type="ORF">MJO52_12885</name>
</gene>
<organism evidence="7 8">
    <name type="scientific">Microbulbifer variabilis</name>
    <dbReference type="NCBI Taxonomy" id="266805"/>
    <lineage>
        <taxon>Bacteria</taxon>
        <taxon>Pseudomonadati</taxon>
        <taxon>Pseudomonadota</taxon>
        <taxon>Gammaproteobacteria</taxon>
        <taxon>Cellvibrionales</taxon>
        <taxon>Microbulbiferaceae</taxon>
        <taxon>Microbulbifer</taxon>
    </lineage>
</organism>
<evidence type="ECO:0000313" key="8">
    <source>
        <dbReference type="Proteomes" id="UP001055658"/>
    </source>
</evidence>
<dbReference type="PANTHER" id="PTHR10381">
    <property type="entry name" value="ATP-DEPENDENT CLP PROTEASE PROTEOLYTIC SUBUNIT"/>
    <property type="match status" value="1"/>
</dbReference>
<evidence type="ECO:0000256" key="2">
    <source>
        <dbReference type="ARBA" id="ARBA00022490"/>
    </source>
</evidence>
<dbReference type="Gene3D" id="3.90.226.10">
    <property type="entry name" value="2-enoyl-CoA Hydratase, Chain A, domain 1"/>
    <property type="match status" value="1"/>
</dbReference>
<keyword evidence="5" id="KW-0720">Serine protease</keyword>
<dbReference type="InterPro" id="IPR023562">
    <property type="entry name" value="ClpP/TepA"/>
</dbReference>
<dbReference type="Pfam" id="PF25209">
    <property type="entry name" value="Phage_capsid_4"/>
    <property type="match status" value="1"/>
</dbReference>
<protein>
    <recommendedName>
        <fullName evidence="6">ATP-dependent Clp protease proteolytic subunit</fullName>
    </recommendedName>
</protein>
<evidence type="ECO:0000256" key="5">
    <source>
        <dbReference type="ARBA" id="ARBA00022825"/>
    </source>
</evidence>
<keyword evidence="8" id="KW-1185">Reference proteome</keyword>
<dbReference type="Proteomes" id="UP001055658">
    <property type="component" value="Chromosome"/>
</dbReference>
<evidence type="ECO:0000256" key="4">
    <source>
        <dbReference type="ARBA" id="ARBA00022801"/>
    </source>
</evidence>
<reference evidence="7" key="1">
    <citation type="submission" date="2022-02" db="EMBL/GenBank/DDBJ databases">
        <title>Coral-associated bacteria.</title>
        <authorList>
            <person name="Tang K."/>
            <person name="Wang X."/>
        </authorList>
    </citation>
    <scope>NUCLEOTIDE SEQUENCE</scope>
    <source>
        <strain evidence="7">SCSIO 43006</strain>
    </source>
</reference>
<keyword evidence="3 7" id="KW-0645">Protease</keyword>
<dbReference type="InterPro" id="IPR001907">
    <property type="entry name" value="ClpP"/>
</dbReference>
<proteinExistence type="inferred from homology"/>
<dbReference type="PRINTS" id="PR00127">
    <property type="entry name" value="CLPPROTEASEP"/>
</dbReference>
<accession>A0ABY4VDC9</accession>
<dbReference type="EMBL" id="CP092418">
    <property type="protein sequence ID" value="USD19974.1"/>
    <property type="molecule type" value="Genomic_DNA"/>
</dbReference>
<evidence type="ECO:0000256" key="1">
    <source>
        <dbReference type="ARBA" id="ARBA00007039"/>
    </source>
</evidence>
<dbReference type="Pfam" id="PF00574">
    <property type="entry name" value="CLP_protease"/>
    <property type="match status" value="1"/>
</dbReference>
<dbReference type="RefSeq" id="WP_252082064.1">
    <property type="nucleotide sequence ID" value="NZ_CP092418.1"/>
</dbReference>
<keyword evidence="4" id="KW-0378">Hydrolase</keyword>
<keyword evidence="2" id="KW-0963">Cytoplasm</keyword>
<dbReference type="SUPFAM" id="SSF52096">
    <property type="entry name" value="ClpP/crotonase"/>
    <property type="match status" value="1"/>
</dbReference>
<dbReference type="InterPro" id="IPR029045">
    <property type="entry name" value="ClpP/crotonase-like_dom_sf"/>
</dbReference>
<dbReference type="NCBIfam" id="NF045540">
    <property type="entry name" value="scaf_prot_MCP1"/>
    <property type="match status" value="1"/>
</dbReference>
<sequence>MPKKSWYSITAAANTSEADIYLYDYIGYWDMTAKDFARDLKALGDVSKINLHINCPGGDVFDGTAIYNLLKDHKAEVETWIEGVALSMGSVIALAGDTVHIAENAYYMVHNPSAGVRGDERALEKTKSLLAKIKTTMISLYSSRTGMSDEEVSQVMDDETWYTGAEAVEAGFATDTTTAIEMAASFSADHLNQFKNTPQAISALVMQGPTDIRFPSAVAGNPNQTHSQEAQAMTTPTSTTPAATAATEVTPEMKAQIAADARAQFAADEQKRKDTIKAVFKGFEAHSVVMQECLNDMDCTAEKAKDKLLTVLGNQTPTPVQSYSVVVQEGEGIKRIKADAENAIAMRAFGEKCTEGNSLAGYTMLEIARMFMHAHGQNLAGLDKMGVVAAAFTHSSGDFATVLGNIANKSMLKGYSEAQEVFPQFTATGNLSDFKIATRTDLGTFPSLRQVAPGAEFKYVSIGERAETAALATYGELFSITRQAIINDDLGAFTRIPQKMGLAAIRTVGDLVFSILINNPKMADGKALFHTDHGNLAAKAGINTASIDAARVLMGKQKDGTAFLNIRPKFLLCDIADEGAAKVALESEFEVGAAEKSNTVPNSVRNIASVISDGRLSGHNGWYLNADPVAHDTIEVLYLDGQQAPVLEQQNGWNIDGVEFKVRLDAASKAWDAKSMVKTPKT</sequence>